<evidence type="ECO:0000256" key="6">
    <source>
        <dbReference type="ARBA" id="ARBA00022679"/>
    </source>
</evidence>
<keyword evidence="5" id="KW-0489">Methyltransferase</keyword>
<dbReference type="GO" id="GO:0005634">
    <property type="term" value="C:nucleus"/>
    <property type="evidence" value="ECO:0007669"/>
    <property type="project" value="UniProtKB-SubCell"/>
</dbReference>
<evidence type="ECO:0000256" key="7">
    <source>
        <dbReference type="ARBA" id="ARBA00022691"/>
    </source>
</evidence>
<accession>A0A8I2YVW3</accession>
<feature type="region of interest" description="Disordered" evidence="10">
    <location>
        <begin position="19"/>
        <end position="42"/>
    </location>
</feature>
<evidence type="ECO:0000256" key="1">
    <source>
        <dbReference type="ARBA" id="ARBA00004123"/>
    </source>
</evidence>
<dbReference type="InterPro" id="IPR019410">
    <property type="entry name" value="Methyltransf_16"/>
</dbReference>
<reference evidence="11" key="1">
    <citation type="submission" date="2021-03" db="EMBL/GenBank/DDBJ databases">
        <title>Evolutionary innovations through gain and loss of genes in the ectomycorrhizal Boletales.</title>
        <authorList>
            <person name="Wu G."/>
            <person name="Miyauchi S."/>
            <person name="Morin E."/>
            <person name="Yang Z.-L."/>
            <person name="Xu J."/>
            <person name="Martin F.M."/>
        </authorList>
    </citation>
    <scope>NUCLEOTIDE SEQUENCE</scope>
    <source>
        <strain evidence="11">BR01</strain>
    </source>
</reference>
<dbReference type="Gene3D" id="3.40.50.150">
    <property type="entry name" value="Vaccinia Virus protein VP39"/>
    <property type="match status" value="1"/>
</dbReference>
<gene>
    <name evidence="11" type="ORF">JVT61DRAFT_10056</name>
</gene>
<dbReference type="EC" id="2.1.1.85" evidence="3"/>
<dbReference type="PANTHER" id="PTHR14614">
    <property type="entry name" value="HEPATOCELLULAR CARCINOMA-ASSOCIATED ANTIGEN"/>
    <property type="match status" value="1"/>
</dbReference>
<dbReference type="GO" id="GO:0032259">
    <property type="term" value="P:methylation"/>
    <property type="evidence" value="ECO:0007669"/>
    <property type="project" value="UniProtKB-KW"/>
</dbReference>
<evidence type="ECO:0000256" key="5">
    <source>
        <dbReference type="ARBA" id="ARBA00022603"/>
    </source>
</evidence>
<dbReference type="AlphaFoldDB" id="A0A8I2YVW3"/>
<keyword evidence="7" id="KW-0949">S-adenosyl-L-methionine</keyword>
<keyword evidence="6" id="KW-0808">Transferase</keyword>
<comment type="caution">
    <text evidence="11">The sequence shown here is derived from an EMBL/GenBank/DDBJ whole genome shotgun (WGS) entry which is preliminary data.</text>
</comment>
<dbReference type="InterPro" id="IPR029063">
    <property type="entry name" value="SAM-dependent_MTases_sf"/>
</dbReference>
<name>A0A8I2YVW3_9AGAM</name>
<dbReference type="OrthoDB" id="1723750at2759"/>
<evidence type="ECO:0000256" key="3">
    <source>
        <dbReference type="ARBA" id="ARBA00012533"/>
    </source>
</evidence>
<evidence type="ECO:0000256" key="9">
    <source>
        <dbReference type="ARBA" id="ARBA00038126"/>
    </source>
</evidence>
<dbReference type="GO" id="GO:0018064">
    <property type="term" value="F:protein-L-histidine N-tele-methyltransferase activity"/>
    <property type="evidence" value="ECO:0007669"/>
    <property type="project" value="UniProtKB-EC"/>
</dbReference>
<keyword evidence="4" id="KW-0963">Cytoplasm</keyword>
<keyword evidence="12" id="KW-1185">Reference proteome</keyword>
<dbReference type="PANTHER" id="PTHR14614:SF39">
    <property type="entry name" value="HISTIDINE PROTEIN METHYLTRANSFERASE 1 HOMOLOG"/>
    <property type="match status" value="1"/>
</dbReference>
<dbReference type="SUPFAM" id="SSF53335">
    <property type="entry name" value="S-adenosyl-L-methionine-dependent methyltransferases"/>
    <property type="match status" value="1"/>
</dbReference>
<keyword evidence="8" id="KW-0539">Nucleus</keyword>
<evidence type="ECO:0000313" key="12">
    <source>
        <dbReference type="Proteomes" id="UP000683000"/>
    </source>
</evidence>
<organism evidence="11 12">
    <name type="scientific">Boletus reticuloceps</name>
    <dbReference type="NCBI Taxonomy" id="495285"/>
    <lineage>
        <taxon>Eukaryota</taxon>
        <taxon>Fungi</taxon>
        <taxon>Dikarya</taxon>
        <taxon>Basidiomycota</taxon>
        <taxon>Agaricomycotina</taxon>
        <taxon>Agaricomycetes</taxon>
        <taxon>Agaricomycetidae</taxon>
        <taxon>Boletales</taxon>
        <taxon>Boletineae</taxon>
        <taxon>Boletaceae</taxon>
        <taxon>Boletoideae</taxon>
        <taxon>Boletus</taxon>
    </lineage>
</organism>
<dbReference type="Proteomes" id="UP000683000">
    <property type="component" value="Unassembled WGS sequence"/>
</dbReference>
<proteinExistence type="inferred from homology"/>
<comment type="similarity">
    <text evidence="9">Belongs to the methyltransferase superfamily. METTL18 family.</text>
</comment>
<sequence length="362" mass="39940">MFHFRFDLEDGVDEACTSVQDAHEHRVDTASPPQQTDEPFSEIDPDSLLKALPTRISYSFLSIPSSDDHSPDPKIARRDLFDARFQLISEGTTDDSDPAGQVAGFTSALEYIDNPSDLVPFVYEGGLKTWECSIDLASCLKRDGHAANAKGRRVLELGCGTAIPTLCVLQELFSSPPTGDTETHIHLQDYNVSVLQLVTMPNVLLSWYMSPAANAYRTSDAHTSEAEHVDSELLITPQLLDAFRASLRVHRVHLRFFSGAWDSFDIQRTGGPYHLVLTSETIYHTNTLPSLVRVLLDACTGGHAYLCLVAGKTVYFGVGSGIAEFVRCVESTVDERGSSGQVETIWEKATGVSRKVMRLRWA</sequence>
<evidence type="ECO:0000256" key="2">
    <source>
        <dbReference type="ARBA" id="ARBA00004496"/>
    </source>
</evidence>
<protein>
    <recommendedName>
        <fullName evidence="3">protein-histidine N-methyltransferase</fullName>
        <ecNumber evidence="3">2.1.1.85</ecNumber>
    </recommendedName>
</protein>
<comment type="subcellular location">
    <subcellularLocation>
        <location evidence="2">Cytoplasm</location>
    </subcellularLocation>
    <subcellularLocation>
        <location evidence="1">Nucleus</location>
    </subcellularLocation>
</comment>
<evidence type="ECO:0000256" key="8">
    <source>
        <dbReference type="ARBA" id="ARBA00023242"/>
    </source>
</evidence>
<evidence type="ECO:0000256" key="4">
    <source>
        <dbReference type="ARBA" id="ARBA00022490"/>
    </source>
</evidence>
<dbReference type="EMBL" id="JAGFBS010000004">
    <property type="protein sequence ID" value="KAG6379555.1"/>
    <property type="molecule type" value="Genomic_DNA"/>
</dbReference>
<evidence type="ECO:0000313" key="11">
    <source>
        <dbReference type="EMBL" id="KAG6379555.1"/>
    </source>
</evidence>
<evidence type="ECO:0000256" key="10">
    <source>
        <dbReference type="SAM" id="MobiDB-lite"/>
    </source>
</evidence>
<dbReference type="GO" id="GO:0005737">
    <property type="term" value="C:cytoplasm"/>
    <property type="evidence" value="ECO:0007669"/>
    <property type="project" value="UniProtKB-SubCell"/>
</dbReference>